<dbReference type="GO" id="GO:0005737">
    <property type="term" value="C:cytoplasm"/>
    <property type="evidence" value="ECO:0007669"/>
    <property type="project" value="UniProtKB-SubCell"/>
</dbReference>
<comment type="subcellular location">
    <subcellularLocation>
        <location evidence="7">Cytoplasm</location>
    </subcellularLocation>
</comment>
<comment type="function">
    <text evidence="7">Single strand-specific metallo-endoribonuclease involved in late-stage 70S ribosome quality control and in maturation of the 3' terminus of the 16S rRNA.</text>
</comment>
<dbReference type="SUPFAM" id="SSF55486">
    <property type="entry name" value="Metalloproteases ('zincins'), catalytic domain"/>
    <property type="match status" value="1"/>
</dbReference>
<dbReference type="PROSITE" id="PS01306">
    <property type="entry name" value="UPF0054"/>
    <property type="match status" value="1"/>
</dbReference>
<evidence type="ECO:0000256" key="7">
    <source>
        <dbReference type="HAMAP-Rule" id="MF_00009"/>
    </source>
</evidence>
<dbReference type="GO" id="GO:0004222">
    <property type="term" value="F:metalloendopeptidase activity"/>
    <property type="evidence" value="ECO:0007669"/>
    <property type="project" value="InterPro"/>
</dbReference>
<dbReference type="OrthoDB" id="9807740at2"/>
<organism evidence="8 9">
    <name type="scientific">Jannaschia donghaensis</name>
    <dbReference type="NCBI Taxonomy" id="420998"/>
    <lineage>
        <taxon>Bacteria</taxon>
        <taxon>Pseudomonadati</taxon>
        <taxon>Pseudomonadota</taxon>
        <taxon>Alphaproteobacteria</taxon>
        <taxon>Rhodobacterales</taxon>
        <taxon>Roseobacteraceae</taxon>
        <taxon>Jannaschia</taxon>
    </lineage>
</organism>
<reference evidence="8 9" key="1">
    <citation type="submission" date="2015-07" db="EMBL/GenBank/DDBJ databases">
        <authorList>
            <person name="Noorani M."/>
        </authorList>
    </citation>
    <scope>NUCLEOTIDE SEQUENCE [LARGE SCALE GENOMIC DNA]</scope>
    <source>
        <strain evidence="8 9">CECT 7802</strain>
    </source>
</reference>
<evidence type="ECO:0000256" key="4">
    <source>
        <dbReference type="ARBA" id="ARBA00022759"/>
    </source>
</evidence>
<dbReference type="RefSeq" id="WP_144430592.1">
    <property type="nucleotide sequence ID" value="NZ_CXSU01000012.1"/>
</dbReference>
<comment type="cofactor">
    <cofactor evidence="7">
        <name>Zn(2+)</name>
        <dbReference type="ChEBI" id="CHEBI:29105"/>
    </cofactor>
    <text evidence="7">Binds 1 zinc ion.</text>
</comment>
<dbReference type="STRING" id="420998.JDO7802_02001"/>
<gene>
    <name evidence="7 8" type="primary">ybeY</name>
    <name evidence="8" type="ORF">JDO7802_02001</name>
</gene>
<dbReference type="GO" id="GO:0004521">
    <property type="term" value="F:RNA endonuclease activity"/>
    <property type="evidence" value="ECO:0007669"/>
    <property type="project" value="UniProtKB-UniRule"/>
</dbReference>
<keyword evidence="5 7" id="KW-0378">Hydrolase</keyword>
<dbReference type="NCBIfam" id="TIGR00043">
    <property type="entry name" value="rRNA maturation RNase YbeY"/>
    <property type="match status" value="1"/>
</dbReference>
<proteinExistence type="inferred from homology"/>
<name>A0A0M6YJ87_9RHOB</name>
<feature type="binding site" evidence="7">
    <location>
        <position position="125"/>
    </location>
    <ligand>
        <name>Zn(2+)</name>
        <dbReference type="ChEBI" id="CHEBI:29105"/>
        <note>catalytic</note>
    </ligand>
</feature>
<feature type="binding site" evidence="7">
    <location>
        <position position="119"/>
    </location>
    <ligand>
        <name>Zn(2+)</name>
        <dbReference type="ChEBI" id="CHEBI:29105"/>
        <note>catalytic</note>
    </ligand>
</feature>
<feature type="binding site" evidence="7">
    <location>
        <position position="115"/>
    </location>
    <ligand>
        <name>Zn(2+)</name>
        <dbReference type="ChEBI" id="CHEBI:29105"/>
        <note>catalytic</note>
    </ligand>
</feature>
<keyword evidence="9" id="KW-1185">Reference proteome</keyword>
<keyword evidence="4 7" id="KW-0255">Endonuclease</keyword>
<keyword evidence="2 7" id="KW-0540">Nuclease</keyword>
<evidence type="ECO:0000256" key="5">
    <source>
        <dbReference type="ARBA" id="ARBA00022801"/>
    </source>
</evidence>
<dbReference type="InterPro" id="IPR020549">
    <property type="entry name" value="YbeY_CS"/>
</dbReference>
<dbReference type="GO" id="GO:0008270">
    <property type="term" value="F:zinc ion binding"/>
    <property type="evidence" value="ECO:0007669"/>
    <property type="project" value="UniProtKB-UniRule"/>
</dbReference>
<evidence type="ECO:0000313" key="8">
    <source>
        <dbReference type="EMBL" id="CTQ49984.1"/>
    </source>
</evidence>
<keyword evidence="7" id="KW-0698">rRNA processing</keyword>
<dbReference type="PANTHER" id="PTHR46986:SF1">
    <property type="entry name" value="ENDORIBONUCLEASE YBEY, CHLOROPLASTIC"/>
    <property type="match status" value="1"/>
</dbReference>
<comment type="similarity">
    <text evidence="1 7">Belongs to the endoribonuclease YbeY family.</text>
</comment>
<keyword evidence="7" id="KW-0963">Cytoplasm</keyword>
<dbReference type="Gene3D" id="3.40.390.30">
    <property type="entry name" value="Metalloproteases ('zincins'), catalytic domain"/>
    <property type="match status" value="1"/>
</dbReference>
<dbReference type="GO" id="GO:0006364">
    <property type="term" value="P:rRNA processing"/>
    <property type="evidence" value="ECO:0007669"/>
    <property type="project" value="UniProtKB-UniRule"/>
</dbReference>
<dbReference type="Pfam" id="PF02130">
    <property type="entry name" value="YbeY"/>
    <property type="match status" value="1"/>
</dbReference>
<evidence type="ECO:0000256" key="3">
    <source>
        <dbReference type="ARBA" id="ARBA00022723"/>
    </source>
</evidence>
<evidence type="ECO:0000256" key="1">
    <source>
        <dbReference type="ARBA" id="ARBA00010875"/>
    </source>
</evidence>
<dbReference type="EMBL" id="CXSU01000012">
    <property type="protein sequence ID" value="CTQ49984.1"/>
    <property type="molecule type" value="Genomic_DNA"/>
</dbReference>
<dbReference type="AlphaFoldDB" id="A0A0M6YJ87"/>
<evidence type="ECO:0000313" key="9">
    <source>
        <dbReference type="Proteomes" id="UP000049222"/>
    </source>
</evidence>
<accession>A0A0M6YJ87</accession>
<dbReference type="EC" id="3.1.-.-" evidence="7"/>
<sequence>MTMVDVIVEDSRWVDLDRWAQIAVPATLSAVDVPADCEVAVLGCDDAHIAVLNADFRGKATPTNVLSWPSESRVPGQAPSDPELGDIAIAWDTCAREAAEQGKPLEAHVIHLLIHATLHLLGHDHLEDGEAARMEMIEICILRGLGFPDPYNSDTV</sequence>
<keyword evidence="7" id="KW-0690">Ribosome biogenesis</keyword>
<protein>
    <recommendedName>
        <fullName evidence="7">Endoribonuclease YbeY</fullName>
        <ecNumber evidence="7">3.1.-.-</ecNumber>
    </recommendedName>
</protein>
<evidence type="ECO:0000256" key="6">
    <source>
        <dbReference type="ARBA" id="ARBA00022833"/>
    </source>
</evidence>
<dbReference type="HAMAP" id="MF_00009">
    <property type="entry name" value="Endoribonucl_YbeY"/>
    <property type="match status" value="1"/>
</dbReference>
<dbReference type="PANTHER" id="PTHR46986">
    <property type="entry name" value="ENDORIBONUCLEASE YBEY, CHLOROPLASTIC"/>
    <property type="match status" value="1"/>
</dbReference>
<dbReference type="InterPro" id="IPR002036">
    <property type="entry name" value="YbeY"/>
</dbReference>
<keyword evidence="3 7" id="KW-0479">Metal-binding</keyword>
<keyword evidence="6 7" id="KW-0862">Zinc</keyword>
<dbReference type="InterPro" id="IPR023091">
    <property type="entry name" value="MetalPrtase_cat_dom_sf_prd"/>
</dbReference>
<dbReference type="Proteomes" id="UP000049222">
    <property type="component" value="Unassembled WGS sequence"/>
</dbReference>
<evidence type="ECO:0000256" key="2">
    <source>
        <dbReference type="ARBA" id="ARBA00022722"/>
    </source>
</evidence>